<evidence type="ECO:0000313" key="5">
    <source>
        <dbReference type="Proteomes" id="UP000009192"/>
    </source>
</evidence>
<dbReference type="OrthoDB" id="2142683at2759"/>
<dbReference type="InParanoid" id="B4KTT6"/>
<dbReference type="InterPro" id="IPR050828">
    <property type="entry name" value="C-type_lectin/matrix_domain"/>
</dbReference>
<evidence type="ECO:0000256" key="2">
    <source>
        <dbReference type="SAM" id="SignalP"/>
    </source>
</evidence>
<protein>
    <recommendedName>
        <fullName evidence="3">C-type lectin domain-containing protein</fullName>
    </recommendedName>
</protein>
<evidence type="ECO:0000313" key="4">
    <source>
        <dbReference type="EMBL" id="EDW10662.1"/>
    </source>
</evidence>
<dbReference type="GO" id="GO:0046692">
    <property type="term" value="P:sperm competition"/>
    <property type="evidence" value="ECO:0007669"/>
    <property type="project" value="EnsemblMetazoa"/>
</dbReference>
<accession>B4KTT6</accession>
<reference evidence="4 5" key="1">
    <citation type="journal article" date="2007" name="Nature">
        <title>Evolution of genes and genomes on the Drosophila phylogeny.</title>
        <authorList>
            <consortium name="Drosophila 12 Genomes Consortium"/>
            <person name="Clark A.G."/>
            <person name="Eisen M.B."/>
            <person name="Smith D.R."/>
            <person name="Bergman C.M."/>
            <person name="Oliver B."/>
            <person name="Markow T.A."/>
            <person name="Kaufman T.C."/>
            <person name="Kellis M."/>
            <person name="Gelbart W."/>
            <person name="Iyer V.N."/>
            <person name="Pollard D.A."/>
            <person name="Sackton T.B."/>
            <person name="Larracuente A.M."/>
            <person name="Singh N.D."/>
            <person name="Abad J.P."/>
            <person name="Abt D.N."/>
            <person name="Adryan B."/>
            <person name="Aguade M."/>
            <person name="Akashi H."/>
            <person name="Anderson W.W."/>
            <person name="Aquadro C.F."/>
            <person name="Ardell D.H."/>
            <person name="Arguello R."/>
            <person name="Artieri C.G."/>
            <person name="Barbash D.A."/>
            <person name="Barker D."/>
            <person name="Barsanti P."/>
            <person name="Batterham P."/>
            <person name="Batzoglou S."/>
            <person name="Begun D."/>
            <person name="Bhutkar A."/>
            <person name="Blanco E."/>
            <person name="Bosak S.A."/>
            <person name="Bradley R.K."/>
            <person name="Brand A.D."/>
            <person name="Brent M.R."/>
            <person name="Brooks A.N."/>
            <person name="Brown R.H."/>
            <person name="Butlin R.K."/>
            <person name="Caggese C."/>
            <person name="Calvi B.R."/>
            <person name="Bernardo de Carvalho A."/>
            <person name="Caspi A."/>
            <person name="Castrezana S."/>
            <person name="Celniker S.E."/>
            <person name="Chang J.L."/>
            <person name="Chapple C."/>
            <person name="Chatterji S."/>
            <person name="Chinwalla A."/>
            <person name="Civetta A."/>
            <person name="Clifton S.W."/>
            <person name="Comeron J.M."/>
            <person name="Costello J.C."/>
            <person name="Coyne J.A."/>
            <person name="Daub J."/>
            <person name="David R.G."/>
            <person name="Delcher A.L."/>
            <person name="Delehaunty K."/>
            <person name="Do C.B."/>
            <person name="Ebling H."/>
            <person name="Edwards K."/>
            <person name="Eickbush T."/>
            <person name="Evans J.D."/>
            <person name="Filipski A."/>
            <person name="Findeiss S."/>
            <person name="Freyhult E."/>
            <person name="Fulton L."/>
            <person name="Fulton R."/>
            <person name="Garcia A.C."/>
            <person name="Gardiner A."/>
            <person name="Garfield D.A."/>
            <person name="Garvin B.E."/>
            <person name="Gibson G."/>
            <person name="Gilbert D."/>
            <person name="Gnerre S."/>
            <person name="Godfrey J."/>
            <person name="Good R."/>
            <person name="Gotea V."/>
            <person name="Gravely B."/>
            <person name="Greenberg A.J."/>
            <person name="Griffiths-Jones S."/>
            <person name="Gross S."/>
            <person name="Guigo R."/>
            <person name="Gustafson E.A."/>
            <person name="Haerty W."/>
            <person name="Hahn M.W."/>
            <person name="Halligan D.L."/>
            <person name="Halpern A.L."/>
            <person name="Halter G.M."/>
            <person name="Han M.V."/>
            <person name="Heger A."/>
            <person name="Hillier L."/>
            <person name="Hinrichs A.S."/>
            <person name="Holmes I."/>
            <person name="Hoskins R.A."/>
            <person name="Hubisz M.J."/>
            <person name="Hultmark D."/>
            <person name="Huntley M.A."/>
            <person name="Jaffe D.B."/>
            <person name="Jagadeeshan S."/>
            <person name="Jeck W.R."/>
            <person name="Johnson J."/>
            <person name="Jones C.D."/>
            <person name="Jordan W.C."/>
            <person name="Karpen G.H."/>
            <person name="Kataoka E."/>
            <person name="Keightley P.D."/>
            <person name="Kheradpour P."/>
            <person name="Kirkness E.F."/>
            <person name="Koerich L.B."/>
            <person name="Kristiansen K."/>
            <person name="Kudrna D."/>
            <person name="Kulathinal R.J."/>
            <person name="Kumar S."/>
            <person name="Kwok R."/>
            <person name="Lander E."/>
            <person name="Langley C.H."/>
            <person name="Lapoint R."/>
            <person name="Lazzaro B.P."/>
            <person name="Lee S.J."/>
            <person name="Levesque L."/>
            <person name="Li R."/>
            <person name="Lin C.F."/>
            <person name="Lin M.F."/>
            <person name="Lindblad-Toh K."/>
            <person name="Llopart A."/>
            <person name="Long M."/>
            <person name="Low L."/>
            <person name="Lozovsky E."/>
            <person name="Lu J."/>
            <person name="Luo M."/>
            <person name="Machado C.A."/>
            <person name="Makalowski W."/>
            <person name="Marzo M."/>
            <person name="Matsuda M."/>
            <person name="Matzkin L."/>
            <person name="McAllister B."/>
            <person name="McBride C.S."/>
            <person name="McKernan B."/>
            <person name="McKernan K."/>
            <person name="Mendez-Lago M."/>
            <person name="Minx P."/>
            <person name="Mollenhauer M.U."/>
            <person name="Montooth K."/>
            <person name="Mount S.M."/>
            <person name="Mu X."/>
            <person name="Myers E."/>
            <person name="Negre B."/>
            <person name="Newfeld S."/>
            <person name="Nielsen R."/>
            <person name="Noor M.A."/>
            <person name="O'Grady P."/>
            <person name="Pachter L."/>
            <person name="Papaceit M."/>
            <person name="Parisi M.J."/>
            <person name="Parisi M."/>
            <person name="Parts L."/>
            <person name="Pedersen J.S."/>
            <person name="Pesole G."/>
            <person name="Phillippy A.M."/>
            <person name="Ponting C.P."/>
            <person name="Pop M."/>
            <person name="Porcelli D."/>
            <person name="Powell J.R."/>
            <person name="Prohaska S."/>
            <person name="Pruitt K."/>
            <person name="Puig M."/>
            <person name="Quesneville H."/>
            <person name="Ram K.R."/>
            <person name="Rand D."/>
            <person name="Rasmussen M.D."/>
            <person name="Reed L.K."/>
            <person name="Reenan R."/>
            <person name="Reily A."/>
            <person name="Remington K.A."/>
            <person name="Rieger T.T."/>
            <person name="Ritchie M.G."/>
            <person name="Robin C."/>
            <person name="Rogers Y.H."/>
            <person name="Rohde C."/>
            <person name="Rozas J."/>
            <person name="Rubenfield M.J."/>
            <person name="Ruiz A."/>
            <person name="Russo S."/>
            <person name="Salzberg S.L."/>
            <person name="Sanchez-Gracia A."/>
            <person name="Saranga D.J."/>
            <person name="Sato H."/>
            <person name="Schaeffer S.W."/>
            <person name="Schatz M.C."/>
            <person name="Schlenke T."/>
            <person name="Schwartz R."/>
            <person name="Segarra C."/>
            <person name="Singh R.S."/>
            <person name="Sirot L."/>
            <person name="Sirota M."/>
            <person name="Sisneros N.B."/>
            <person name="Smith C.D."/>
            <person name="Smith T.F."/>
            <person name="Spieth J."/>
            <person name="Stage D.E."/>
            <person name="Stark A."/>
            <person name="Stephan W."/>
            <person name="Strausberg R.L."/>
            <person name="Strempel S."/>
            <person name="Sturgill D."/>
            <person name="Sutton G."/>
            <person name="Sutton G.G."/>
            <person name="Tao W."/>
            <person name="Teichmann S."/>
            <person name="Tobari Y.N."/>
            <person name="Tomimura Y."/>
            <person name="Tsolas J.M."/>
            <person name="Valente V.L."/>
            <person name="Venter E."/>
            <person name="Venter J.C."/>
            <person name="Vicario S."/>
            <person name="Vieira F.G."/>
            <person name="Vilella A.J."/>
            <person name="Villasante A."/>
            <person name="Walenz B."/>
            <person name="Wang J."/>
            <person name="Wasserman M."/>
            <person name="Watts T."/>
            <person name="Wilson D."/>
            <person name="Wilson R.K."/>
            <person name="Wing R.A."/>
            <person name="Wolfner M.F."/>
            <person name="Wong A."/>
            <person name="Wong G.K."/>
            <person name="Wu C.I."/>
            <person name="Wu G."/>
            <person name="Yamamoto D."/>
            <person name="Yang H.P."/>
            <person name="Yang S.P."/>
            <person name="Yorke J.A."/>
            <person name="Yoshida K."/>
            <person name="Zdobnov E."/>
            <person name="Zhang P."/>
            <person name="Zhang Y."/>
            <person name="Zimin A.V."/>
            <person name="Baldwin J."/>
            <person name="Abdouelleil A."/>
            <person name="Abdulkadir J."/>
            <person name="Abebe A."/>
            <person name="Abera B."/>
            <person name="Abreu J."/>
            <person name="Acer S.C."/>
            <person name="Aftuck L."/>
            <person name="Alexander A."/>
            <person name="An P."/>
            <person name="Anderson E."/>
            <person name="Anderson S."/>
            <person name="Arachi H."/>
            <person name="Azer M."/>
            <person name="Bachantsang P."/>
            <person name="Barry A."/>
            <person name="Bayul T."/>
            <person name="Berlin A."/>
            <person name="Bessette D."/>
            <person name="Bloom T."/>
            <person name="Blye J."/>
            <person name="Boguslavskiy L."/>
            <person name="Bonnet C."/>
            <person name="Boukhgalter B."/>
            <person name="Bourzgui I."/>
            <person name="Brown A."/>
            <person name="Cahill P."/>
            <person name="Channer S."/>
            <person name="Cheshatsang Y."/>
            <person name="Chuda L."/>
            <person name="Citroen M."/>
            <person name="Collymore A."/>
            <person name="Cooke P."/>
            <person name="Costello M."/>
            <person name="D'Aco K."/>
            <person name="Daza R."/>
            <person name="De Haan G."/>
            <person name="DeGray S."/>
            <person name="DeMaso C."/>
            <person name="Dhargay N."/>
            <person name="Dooley K."/>
            <person name="Dooley E."/>
            <person name="Doricent M."/>
            <person name="Dorje P."/>
            <person name="Dorjee K."/>
            <person name="Dupes A."/>
            <person name="Elong R."/>
            <person name="Falk J."/>
            <person name="Farina A."/>
            <person name="Faro S."/>
            <person name="Ferguson D."/>
            <person name="Fisher S."/>
            <person name="Foley C.D."/>
            <person name="Franke A."/>
            <person name="Friedrich D."/>
            <person name="Gadbois L."/>
            <person name="Gearin G."/>
            <person name="Gearin C.R."/>
            <person name="Giannoukos G."/>
            <person name="Goode T."/>
            <person name="Graham J."/>
            <person name="Grandbois E."/>
            <person name="Grewal S."/>
            <person name="Gyaltsen K."/>
            <person name="Hafez N."/>
            <person name="Hagos B."/>
            <person name="Hall J."/>
            <person name="Henson C."/>
            <person name="Hollinger A."/>
            <person name="Honan T."/>
            <person name="Huard M.D."/>
            <person name="Hughes L."/>
            <person name="Hurhula B."/>
            <person name="Husby M.E."/>
            <person name="Kamat A."/>
            <person name="Kanga B."/>
            <person name="Kashin S."/>
            <person name="Khazanovich D."/>
            <person name="Kisner P."/>
            <person name="Lance K."/>
            <person name="Lara M."/>
            <person name="Lee W."/>
            <person name="Lennon N."/>
            <person name="Letendre F."/>
            <person name="LeVine R."/>
            <person name="Lipovsky A."/>
            <person name="Liu X."/>
            <person name="Liu J."/>
            <person name="Liu S."/>
            <person name="Lokyitsang T."/>
            <person name="Lokyitsang Y."/>
            <person name="Lubonja R."/>
            <person name="Lui A."/>
            <person name="MacDonald P."/>
            <person name="Magnisalis V."/>
            <person name="Maru K."/>
            <person name="Matthews C."/>
            <person name="McCusker W."/>
            <person name="McDonough S."/>
            <person name="Mehta T."/>
            <person name="Meldrim J."/>
            <person name="Meneus L."/>
            <person name="Mihai O."/>
            <person name="Mihalev A."/>
            <person name="Mihova T."/>
            <person name="Mittelman R."/>
            <person name="Mlenga V."/>
            <person name="Montmayeur A."/>
            <person name="Mulrain L."/>
            <person name="Navidi A."/>
            <person name="Naylor J."/>
            <person name="Negash T."/>
            <person name="Nguyen T."/>
            <person name="Nguyen N."/>
            <person name="Nicol R."/>
            <person name="Norbu C."/>
            <person name="Norbu N."/>
            <person name="Novod N."/>
            <person name="O'Neill B."/>
            <person name="Osman S."/>
            <person name="Markiewicz E."/>
            <person name="Oyono O.L."/>
            <person name="Patti C."/>
            <person name="Phunkhang P."/>
            <person name="Pierre F."/>
            <person name="Priest M."/>
            <person name="Raghuraman S."/>
            <person name="Rege F."/>
            <person name="Reyes R."/>
            <person name="Rise C."/>
            <person name="Rogov P."/>
            <person name="Ross K."/>
            <person name="Ryan E."/>
            <person name="Settipalli S."/>
            <person name="Shea T."/>
            <person name="Sherpa N."/>
            <person name="Shi L."/>
            <person name="Shih D."/>
            <person name="Sparrow T."/>
            <person name="Spaulding J."/>
            <person name="Stalker J."/>
            <person name="Stange-Thomann N."/>
            <person name="Stavropoulos S."/>
            <person name="Stone C."/>
            <person name="Strader C."/>
            <person name="Tesfaye S."/>
            <person name="Thomson T."/>
            <person name="Thoulutsang Y."/>
            <person name="Thoulutsang D."/>
            <person name="Topham K."/>
            <person name="Topping I."/>
            <person name="Tsamla T."/>
            <person name="Vassiliev H."/>
            <person name="Vo A."/>
            <person name="Wangchuk T."/>
            <person name="Wangdi T."/>
            <person name="Weiand M."/>
            <person name="Wilkinson J."/>
            <person name="Wilson A."/>
            <person name="Yadav S."/>
            <person name="Young G."/>
            <person name="Yu Q."/>
            <person name="Zembek L."/>
            <person name="Zhong D."/>
            <person name="Zimmer A."/>
            <person name="Zwirko Z."/>
            <person name="Jaffe D.B."/>
            <person name="Alvarez P."/>
            <person name="Brockman W."/>
            <person name="Butler J."/>
            <person name="Chin C."/>
            <person name="Gnerre S."/>
            <person name="Grabherr M."/>
            <person name="Kleber M."/>
            <person name="Mauceli E."/>
            <person name="MacCallum I."/>
        </authorList>
    </citation>
    <scope>NUCLEOTIDE SEQUENCE [LARGE SCALE GENOMIC DNA]</scope>
    <source>
        <strain evidence="5">Tucson 15081-1352.22</strain>
    </source>
</reference>
<dbReference type="AlphaFoldDB" id="B4KTT6"/>
<dbReference type="Gene3D" id="3.10.100.10">
    <property type="entry name" value="Mannose-Binding Protein A, subunit A"/>
    <property type="match status" value="1"/>
</dbReference>
<dbReference type="SMR" id="B4KTT6"/>
<organism evidence="4 5">
    <name type="scientific">Drosophila mojavensis</name>
    <name type="common">Fruit fly</name>
    <dbReference type="NCBI Taxonomy" id="7230"/>
    <lineage>
        <taxon>Eukaryota</taxon>
        <taxon>Metazoa</taxon>
        <taxon>Ecdysozoa</taxon>
        <taxon>Arthropoda</taxon>
        <taxon>Hexapoda</taxon>
        <taxon>Insecta</taxon>
        <taxon>Pterygota</taxon>
        <taxon>Neoptera</taxon>
        <taxon>Endopterygota</taxon>
        <taxon>Diptera</taxon>
        <taxon>Brachycera</taxon>
        <taxon>Muscomorpha</taxon>
        <taxon>Ephydroidea</taxon>
        <taxon>Drosophilidae</taxon>
        <taxon>Drosophila</taxon>
    </lineage>
</organism>
<keyword evidence="2" id="KW-0732">Signal</keyword>
<dbReference type="SMART" id="SM00034">
    <property type="entry name" value="CLECT"/>
    <property type="match status" value="1"/>
</dbReference>
<dbReference type="Proteomes" id="UP000009192">
    <property type="component" value="Unassembled WGS sequence"/>
</dbReference>
<dbReference type="EMBL" id="CH933808">
    <property type="protein sequence ID" value="EDW10662.1"/>
    <property type="molecule type" value="Genomic_DNA"/>
</dbReference>
<evidence type="ECO:0000256" key="1">
    <source>
        <dbReference type="SAM" id="MobiDB-lite"/>
    </source>
</evidence>
<keyword evidence="5" id="KW-1185">Reference proteome</keyword>
<dbReference type="InterPro" id="IPR001304">
    <property type="entry name" value="C-type_lectin-like"/>
</dbReference>
<feature type="chain" id="PRO_5002814765" description="C-type lectin domain-containing protein" evidence="2">
    <location>
        <begin position="29"/>
        <end position="363"/>
    </location>
</feature>
<dbReference type="eggNOG" id="KOG4297">
    <property type="taxonomic scope" value="Eukaryota"/>
</dbReference>
<dbReference type="OMA" id="EMKHIIV"/>
<proteinExistence type="predicted"/>
<dbReference type="InterPro" id="IPR016186">
    <property type="entry name" value="C-type_lectin-like/link_sf"/>
</dbReference>
<feature type="compositionally biased region" description="Low complexity" evidence="1">
    <location>
        <begin position="290"/>
        <end position="363"/>
    </location>
</feature>
<dbReference type="PROSITE" id="PS50041">
    <property type="entry name" value="C_TYPE_LECTIN_2"/>
    <property type="match status" value="1"/>
</dbReference>
<dbReference type="Pfam" id="PF00059">
    <property type="entry name" value="Lectin_C"/>
    <property type="match status" value="1"/>
</dbReference>
<evidence type="ECO:0000259" key="3">
    <source>
        <dbReference type="PROSITE" id="PS50041"/>
    </source>
</evidence>
<gene>
    <name evidence="4" type="primary">Dmoj\GI18431</name>
    <name evidence="4" type="ORF">Dmoj_GI18431</name>
</gene>
<dbReference type="CDD" id="cd00037">
    <property type="entry name" value="CLECT"/>
    <property type="match status" value="1"/>
</dbReference>
<dbReference type="KEGG" id="dmo:Dmoj_GI18431"/>
<feature type="domain" description="C-type lectin" evidence="3">
    <location>
        <begin position="42"/>
        <end position="163"/>
    </location>
</feature>
<name>B4KTT6_DROMO</name>
<feature type="region of interest" description="Disordered" evidence="1">
    <location>
        <begin position="215"/>
        <end position="363"/>
    </location>
</feature>
<dbReference type="PANTHER" id="PTHR45710:SF36">
    <property type="entry name" value="C-TYPE LECTIN DOMAIN-CONTAINING PROTEIN"/>
    <property type="match status" value="1"/>
</dbReference>
<dbReference type="GO" id="GO:0046008">
    <property type="term" value="P:regulation of female receptivity, post-mating"/>
    <property type="evidence" value="ECO:0007669"/>
    <property type="project" value="EnsemblMetazoa"/>
</dbReference>
<dbReference type="PANTHER" id="PTHR45710">
    <property type="entry name" value="C-TYPE LECTIN DOMAIN-CONTAINING PROTEIN 180"/>
    <property type="match status" value="1"/>
</dbReference>
<dbReference type="InterPro" id="IPR016187">
    <property type="entry name" value="CTDL_fold"/>
</dbReference>
<feature type="signal peptide" evidence="2">
    <location>
        <begin position="1"/>
        <end position="28"/>
    </location>
</feature>
<feature type="compositionally biased region" description="Polar residues" evidence="1">
    <location>
        <begin position="234"/>
        <end position="258"/>
    </location>
</feature>
<dbReference type="HOGENOM" id="CLU_763475_0_0_1"/>
<dbReference type="GO" id="GO:0008104">
    <property type="term" value="P:intracellular protein localization"/>
    <property type="evidence" value="ECO:0007669"/>
    <property type="project" value="EnsemblMetazoa"/>
</dbReference>
<dbReference type="PhylomeDB" id="B4KTT6"/>
<sequence>MVHWSGEMKHIIVVIIAVLSVLHRDVLCSKNTGCPRRYLRRINGKCYYFSVKKLNWFGALNNCLRKGLTLADLSNPRDFNGAVEFLSSKGNTEDFWFGANDLQTEGRFQYISNGRLVRYFSNYSLVGESEHSKCDDCLEVRIRNNMTVVAADNCLERQYFICSERYCDFAEGTKKRHHSHEHLHHFHHDIGEPSNEAEAAVDVDGQQPDLQELVTEKPDGSEEGVDPPVGGPTSEPQPESNEKPSNGTTIAEHNNVATTVHVGSGKPPEVTTVDPNKPPEVTTVDPNKPPGVTDVDPTKPPVVTTVDPNKPPGVTDVDPTKPPVVTTVDPNKPPGVTDVDPTKPPVVTTVVPNNPTEVTTVHP</sequence>
<dbReference type="SUPFAM" id="SSF56436">
    <property type="entry name" value="C-type lectin-like"/>
    <property type="match status" value="1"/>
</dbReference>